<dbReference type="SUPFAM" id="SSF81653">
    <property type="entry name" value="Calcium ATPase, transduction domain A"/>
    <property type="match status" value="1"/>
</dbReference>
<dbReference type="InterPro" id="IPR023298">
    <property type="entry name" value="ATPase_P-typ_TM_dom_sf"/>
</dbReference>
<dbReference type="InterPro" id="IPR059000">
    <property type="entry name" value="ATPase_P-type_domA"/>
</dbReference>
<dbReference type="GO" id="GO:0005391">
    <property type="term" value="F:P-type sodium:potassium-exchanging transporter activity"/>
    <property type="evidence" value="ECO:0007669"/>
    <property type="project" value="TreeGrafter"/>
</dbReference>
<dbReference type="RefSeq" id="XP_002669533.1">
    <property type="nucleotide sequence ID" value="XM_002669487.1"/>
</dbReference>
<dbReference type="AlphaFoldDB" id="D2W2A3"/>
<evidence type="ECO:0000259" key="11">
    <source>
        <dbReference type="Pfam" id="PF00690"/>
    </source>
</evidence>
<dbReference type="EMBL" id="GG738925">
    <property type="protein sequence ID" value="EFC36789.1"/>
    <property type="molecule type" value="Genomic_DNA"/>
</dbReference>
<keyword evidence="13" id="KW-1185">Reference proteome</keyword>
<protein>
    <submittedName>
        <fullName evidence="12">Predicted protein</fullName>
    </submittedName>
</protein>
<dbReference type="InterPro" id="IPR004014">
    <property type="entry name" value="ATPase_P-typ_cation-transptr_N"/>
</dbReference>
<dbReference type="SFLD" id="SFLDG00002">
    <property type="entry name" value="C1.7:_P-type_atpase_like"/>
    <property type="match status" value="1"/>
</dbReference>
<keyword evidence="6 8" id="KW-1133">Transmembrane helix</keyword>
<keyword evidence="7 8" id="KW-0472">Membrane</keyword>
<dbReference type="Pfam" id="PF00122">
    <property type="entry name" value="E1-E2_ATPase"/>
    <property type="match status" value="1"/>
</dbReference>
<dbReference type="GO" id="GO:1902600">
    <property type="term" value="P:proton transmembrane transport"/>
    <property type="evidence" value="ECO:0007669"/>
    <property type="project" value="TreeGrafter"/>
</dbReference>
<evidence type="ECO:0000256" key="7">
    <source>
        <dbReference type="ARBA" id="ARBA00023136"/>
    </source>
</evidence>
<dbReference type="GO" id="GO:0016887">
    <property type="term" value="F:ATP hydrolysis activity"/>
    <property type="evidence" value="ECO:0007669"/>
    <property type="project" value="InterPro"/>
</dbReference>
<dbReference type="Gene3D" id="2.70.150.10">
    <property type="entry name" value="Calcium-transporting ATPase, cytoplasmic transduction domain A"/>
    <property type="match status" value="1"/>
</dbReference>
<dbReference type="Pfam" id="PF13246">
    <property type="entry name" value="Cation_ATPase"/>
    <property type="match status" value="1"/>
</dbReference>
<dbReference type="PANTHER" id="PTHR43294:SF20">
    <property type="entry name" value="P-TYPE ATPASE"/>
    <property type="match status" value="1"/>
</dbReference>
<feature type="transmembrane region" description="Helical" evidence="8">
    <location>
        <begin position="72"/>
        <end position="91"/>
    </location>
</feature>
<reference evidence="12 13" key="1">
    <citation type="journal article" date="2010" name="Cell">
        <title>The genome of Naegleria gruberi illuminates early eukaryotic versatility.</title>
        <authorList>
            <person name="Fritz-Laylin L.K."/>
            <person name="Prochnik S.E."/>
            <person name="Ginger M.L."/>
            <person name="Dacks J.B."/>
            <person name="Carpenter M.L."/>
            <person name="Field M.C."/>
            <person name="Kuo A."/>
            <person name="Paredez A."/>
            <person name="Chapman J."/>
            <person name="Pham J."/>
            <person name="Shu S."/>
            <person name="Neupane R."/>
            <person name="Cipriano M."/>
            <person name="Mancuso J."/>
            <person name="Tu H."/>
            <person name="Salamov A."/>
            <person name="Lindquist E."/>
            <person name="Shapiro H."/>
            <person name="Lucas S."/>
            <person name="Grigoriev I.V."/>
            <person name="Cande W.Z."/>
            <person name="Fulton C."/>
            <person name="Rokhsar D.S."/>
            <person name="Dawson S.C."/>
        </authorList>
    </citation>
    <scope>NUCLEOTIDE SEQUENCE [LARGE SCALE GENOMIC DNA]</scope>
    <source>
        <strain evidence="12 13">NEG-M</strain>
    </source>
</reference>
<proteinExistence type="predicted"/>
<dbReference type="STRING" id="5762.D2W2A3"/>
<dbReference type="GO" id="GO:0005524">
    <property type="term" value="F:ATP binding"/>
    <property type="evidence" value="ECO:0007669"/>
    <property type="project" value="UniProtKB-KW"/>
</dbReference>
<evidence type="ECO:0000256" key="6">
    <source>
        <dbReference type="ARBA" id="ARBA00022989"/>
    </source>
</evidence>
<dbReference type="GO" id="GO:0030007">
    <property type="term" value="P:intracellular potassium ion homeostasis"/>
    <property type="evidence" value="ECO:0007669"/>
    <property type="project" value="TreeGrafter"/>
</dbReference>
<evidence type="ECO:0000256" key="1">
    <source>
        <dbReference type="ARBA" id="ARBA00004141"/>
    </source>
</evidence>
<evidence type="ECO:0000256" key="3">
    <source>
        <dbReference type="ARBA" id="ARBA00022741"/>
    </source>
</evidence>
<keyword evidence="3" id="KW-0547">Nucleotide-binding</keyword>
<dbReference type="InterPro" id="IPR036412">
    <property type="entry name" value="HAD-like_sf"/>
</dbReference>
<dbReference type="InterPro" id="IPR001757">
    <property type="entry name" value="P_typ_ATPase"/>
</dbReference>
<feature type="transmembrane region" description="Helical" evidence="8">
    <location>
        <begin position="761"/>
        <end position="780"/>
    </location>
</feature>
<feature type="domain" description="Cation-transporting P-type ATPase C-terminal" evidence="10">
    <location>
        <begin position="673"/>
        <end position="749"/>
    </location>
</feature>
<dbReference type="SFLD" id="SFLDS00003">
    <property type="entry name" value="Haloacid_Dehalogenase"/>
    <property type="match status" value="1"/>
</dbReference>
<evidence type="ECO:0000256" key="2">
    <source>
        <dbReference type="ARBA" id="ARBA00022692"/>
    </source>
</evidence>
<dbReference type="InterPro" id="IPR018303">
    <property type="entry name" value="ATPase_P-typ_P_site"/>
</dbReference>
<evidence type="ECO:0000313" key="12">
    <source>
        <dbReference type="EMBL" id="EFC36789.1"/>
    </source>
</evidence>
<dbReference type="KEGG" id="ngr:NAEGRDRAFT_54145"/>
<gene>
    <name evidence="12" type="ORF">NAEGRDRAFT_54145</name>
</gene>
<evidence type="ECO:0000259" key="9">
    <source>
        <dbReference type="Pfam" id="PF00122"/>
    </source>
</evidence>
<sequence length="912" mass="102704">MKAIFDNGLDDEQVKQQRQKFGENDIYTKLVEKSSSKISFWKVFISEVREPMILMLFVVGILYFIWDSLWNAIVVFSCIILMVLVEVGNEYRSKRGVMELKSSYFMSKTCTVRRNGILSNISVSDLVPGDVINFNGGQILPADVRLYNYENRQISVQVDESILTGESMVCNKHGNNISSNEDMSKCENILLTGTSIKKGKGFGIVVNVGCENTGLGNILKLLGKSMEKDKKTELQKTMKELAKYLTIISIVMASIIVISLLIKKLHVPESLANITHIITDKTGTITKNCLQLIQVNQVDKDGNVDLVYDTKKQMEKNNWIIEWLLSGYTEVGADLADPFEKSVSEELERCSNQSWKGFLKNRTENSYSIVDEMPFDHTKGFATLILSSGESKFVTHKGIPERMITNCLFYQVSNESEQVPMTEEVRERILSFLEVETTKGMRVICLCKDNEQSQMVFVSLLSFTDPLRSGVKEAISDCKNAGIKVIIVSGDHTNTVISAARECGLLSSVKQDLLVEEHEHSEDEDIELEASLLSNRQSVCIEGKDVNDKMDVDSVCAISRATPQNKYDLVEMLKEQKGYKVLVSGDGMNDVPAISNATVGIAMRSGVDLAKEAAEIIIMDDNFATIVAGIREGRRLYANLRKSLQFYLSCKVTLVVLFVTNMIVGGSSAIPFIPLEPMQIILLELFSDIGAATTFVLEEEEETLMKNPPRTEKNFVDKSFIYHIIIGSISLFATVFSSYMLGVFVLSPMYGLEGSSHQEYAQNWFGMHGIVLYPFVLFALPKDCLYKELIQHELIHARQIKREGFFSFYFSYAKELMMNIGRELLKAFAKQEPKKRKSSRSTAVSIESSGGGFSLGKMMRNISYEDEAYGLEHVSLYDEEKKYLKDRFDIDMDDLMTEEEYNSGDVYSSCDE</sequence>
<evidence type="ECO:0000256" key="5">
    <source>
        <dbReference type="ARBA" id="ARBA00022967"/>
    </source>
</evidence>
<dbReference type="PROSITE" id="PS00154">
    <property type="entry name" value="ATPASE_E1_E2"/>
    <property type="match status" value="1"/>
</dbReference>
<dbReference type="GO" id="GO:0036376">
    <property type="term" value="P:sodium ion export across plasma membrane"/>
    <property type="evidence" value="ECO:0007669"/>
    <property type="project" value="TreeGrafter"/>
</dbReference>
<dbReference type="InterPro" id="IPR008250">
    <property type="entry name" value="ATPase_P-typ_transduc_dom_A_sf"/>
</dbReference>
<feature type="transmembrane region" description="Helical" evidence="8">
    <location>
        <begin position="241"/>
        <end position="262"/>
    </location>
</feature>
<dbReference type="SUPFAM" id="SSF56784">
    <property type="entry name" value="HAD-like"/>
    <property type="match status" value="1"/>
</dbReference>
<feature type="domain" description="Cation-transporting P-type ATPase N-terminal" evidence="11">
    <location>
        <begin position="6"/>
        <end position="62"/>
    </location>
</feature>
<dbReference type="eggNOG" id="KOG0202">
    <property type="taxonomic scope" value="Eukaryota"/>
</dbReference>
<dbReference type="InParanoid" id="D2W2A3"/>
<dbReference type="Pfam" id="PF00689">
    <property type="entry name" value="Cation_ATPase_C"/>
    <property type="match status" value="1"/>
</dbReference>
<evidence type="ECO:0000256" key="4">
    <source>
        <dbReference type="ARBA" id="ARBA00022840"/>
    </source>
</evidence>
<dbReference type="InterPro" id="IPR023299">
    <property type="entry name" value="ATPase_P-typ_cyto_dom_N"/>
</dbReference>
<evidence type="ECO:0000259" key="10">
    <source>
        <dbReference type="Pfam" id="PF00689"/>
    </source>
</evidence>
<keyword evidence="4" id="KW-0067">ATP-binding</keyword>
<name>D2W2A3_NAEGR</name>
<dbReference type="Pfam" id="PF00690">
    <property type="entry name" value="Cation_ATPase_N"/>
    <property type="match status" value="1"/>
</dbReference>
<organism evidence="13">
    <name type="scientific">Naegleria gruberi</name>
    <name type="common">Amoeba</name>
    <dbReference type="NCBI Taxonomy" id="5762"/>
    <lineage>
        <taxon>Eukaryota</taxon>
        <taxon>Discoba</taxon>
        <taxon>Heterolobosea</taxon>
        <taxon>Tetramitia</taxon>
        <taxon>Eutetramitia</taxon>
        <taxon>Vahlkampfiidae</taxon>
        <taxon>Naegleria</taxon>
    </lineage>
</organism>
<dbReference type="Pfam" id="PF08282">
    <property type="entry name" value="Hydrolase_3"/>
    <property type="match status" value="1"/>
</dbReference>
<keyword evidence="2 8" id="KW-0812">Transmembrane</keyword>
<dbReference type="GO" id="GO:0006883">
    <property type="term" value="P:intracellular sodium ion homeostasis"/>
    <property type="evidence" value="ECO:0007669"/>
    <property type="project" value="TreeGrafter"/>
</dbReference>
<accession>D2W2A3</accession>
<dbReference type="Gene3D" id="1.20.1110.10">
    <property type="entry name" value="Calcium-transporting ATPase, transmembrane domain"/>
    <property type="match status" value="2"/>
</dbReference>
<evidence type="ECO:0000313" key="13">
    <source>
        <dbReference type="Proteomes" id="UP000006671"/>
    </source>
</evidence>
<dbReference type="GeneID" id="8862928"/>
<dbReference type="VEuPathDB" id="AmoebaDB:NAEGRDRAFT_54145"/>
<dbReference type="InterPro" id="IPR023214">
    <property type="entry name" value="HAD_sf"/>
</dbReference>
<comment type="subcellular location">
    <subcellularLocation>
        <location evidence="1">Membrane</location>
        <topology evidence="1">Multi-pass membrane protein</topology>
    </subcellularLocation>
</comment>
<feature type="domain" description="P-type ATPase A" evidence="9">
    <location>
        <begin position="107"/>
        <end position="221"/>
    </location>
</feature>
<evidence type="ECO:0000256" key="8">
    <source>
        <dbReference type="SAM" id="Phobius"/>
    </source>
</evidence>
<dbReference type="Gene3D" id="3.40.50.1000">
    <property type="entry name" value="HAD superfamily/HAD-like"/>
    <property type="match status" value="1"/>
</dbReference>
<dbReference type="OMA" id="QFYLSCK"/>
<dbReference type="SUPFAM" id="SSF81665">
    <property type="entry name" value="Calcium ATPase, transmembrane domain M"/>
    <property type="match status" value="1"/>
</dbReference>
<feature type="transmembrane region" description="Helical" evidence="8">
    <location>
        <begin position="652"/>
        <end position="673"/>
    </location>
</feature>
<feature type="transmembrane region" description="Helical" evidence="8">
    <location>
        <begin position="720"/>
        <end position="741"/>
    </location>
</feature>
<dbReference type="SFLD" id="SFLDF00027">
    <property type="entry name" value="p-type_atpase"/>
    <property type="match status" value="1"/>
</dbReference>
<dbReference type="InterPro" id="IPR006068">
    <property type="entry name" value="ATPase_P-typ_cation-transptr_C"/>
</dbReference>
<keyword evidence="5" id="KW-1278">Translocase</keyword>
<dbReference type="SUPFAM" id="SSF81660">
    <property type="entry name" value="Metal cation-transporting ATPase, ATP-binding domain N"/>
    <property type="match status" value="1"/>
</dbReference>
<feature type="transmembrane region" description="Helical" evidence="8">
    <location>
        <begin position="48"/>
        <end position="66"/>
    </location>
</feature>
<dbReference type="OrthoDB" id="2016396at2759"/>
<dbReference type="InterPro" id="IPR044492">
    <property type="entry name" value="P_typ_ATPase_HD_dom"/>
</dbReference>
<dbReference type="GO" id="GO:1990573">
    <property type="term" value="P:potassium ion import across plasma membrane"/>
    <property type="evidence" value="ECO:0007669"/>
    <property type="project" value="TreeGrafter"/>
</dbReference>
<dbReference type="PANTHER" id="PTHR43294">
    <property type="entry name" value="SODIUM/POTASSIUM-TRANSPORTING ATPASE SUBUNIT ALPHA"/>
    <property type="match status" value="1"/>
</dbReference>
<dbReference type="GO" id="GO:0005886">
    <property type="term" value="C:plasma membrane"/>
    <property type="evidence" value="ECO:0007669"/>
    <property type="project" value="TreeGrafter"/>
</dbReference>
<dbReference type="NCBIfam" id="TIGR01494">
    <property type="entry name" value="ATPase_P-type"/>
    <property type="match status" value="1"/>
</dbReference>
<dbReference type="Gene3D" id="3.40.1110.10">
    <property type="entry name" value="Calcium-transporting ATPase, cytoplasmic domain N"/>
    <property type="match status" value="1"/>
</dbReference>
<dbReference type="Proteomes" id="UP000006671">
    <property type="component" value="Unassembled WGS sequence"/>
</dbReference>
<dbReference type="InterPro" id="IPR050510">
    <property type="entry name" value="Cation_transp_ATPase_P-type"/>
</dbReference>
<dbReference type="PRINTS" id="PR00119">
    <property type="entry name" value="CATATPASE"/>
</dbReference>